<evidence type="ECO:0000313" key="12">
    <source>
        <dbReference type="EMBL" id="KAL1023333.1"/>
    </source>
</evidence>
<dbReference type="InterPro" id="IPR036396">
    <property type="entry name" value="Cyt_P450_sf"/>
</dbReference>
<keyword evidence="13" id="KW-1185">Reference proteome</keyword>
<gene>
    <name evidence="12" type="ORF">UPYG_G00039360</name>
</gene>
<keyword evidence="8 11" id="KW-0503">Monooxygenase</keyword>
<dbReference type="PRINTS" id="PR00463">
    <property type="entry name" value="EP450I"/>
</dbReference>
<evidence type="ECO:0000256" key="2">
    <source>
        <dbReference type="ARBA" id="ARBA00004370"/>
    </source>
</evidence>
<comment type="cofactor">
    <cofactor evidence="1 10">
        <name>heme</name>
        <dbReference type="ChEBI" id="CHEBI:30413"/>
    </cofactor>
</comment>
<dbReference type="InterPro" id="IPR002401">
    <property type="entry name" value="Cyt_P450_E_grp-I"/>
</dbReference>
<dbReference type="AlphaFoldDB" id="A0ABD0XPQ5"/>
<evidence type="ECO:0000256" key="7">
    <source>
        <dbReference type="ARBA" id="ARBA00023004"/>
    </source>
</evidence>
<evidence type="ECO:0000256" key="4">
    <source>
        <dbReference type="ARBA" id="ARBA00022617"/>
    </source>
</evidence>
<evidence type="ECO:0008006" key="14">
    <source>
        <dbReference type="Google" id="ProtNLM"/>
    </source>
</evidence>
<dbReference type="Pfam" id="PF00067">
    <property type="entry name" value="p450"/>
    <property type="match status" value="1"/>
</dbReference>
<dbReference type="PANTHER" id="PTHR24300:SF301">
    <property type="entry name" value="CYP2J25 PROTEIN-RELATED"/>
    <property type="match status" value="1"/>
</dbReference>
<keyword evidence="5 10" id="KW-0479">Metal-binding</keyword>
<dbReference type="PRINTS" id="PR00385">
    <property type="entry name" value="P450"/>
</dbReference>
<dbReference type="FunFam" id="1.10.630.10:FF:000004">
    <property type="entry name" value="cytochrome P450 2D15 isoform X1"/>
    <property type="match status" value="1"/>
</dbReference>
<reference evidence="12 13" key="1">
    <citation type="submission" date="2024-06" db="EMBL/GenBank/DDBJ databases">
        <authorList>
            <person name="Pan Q."/>
            <person name="Wen M."/>
            <person name="Jouanno E."/>
            <person name="Zahm M."/>
            <person name="Klopp C."/>
            <person name="Cabau C."/>
            <person name="Louis A."/>
            <person name="Berthelot C."/>
            <person name="Parey E."/>
            <person name="Roest Crollius H."/>
            <person name="Montfort J."/>
            <person name="Robinson-Rechavi M."/>
            <person name="Bouchez O."/>
            <person name="Lampietro C."/>
            <person name="Lopez Roques C."/>
            <person name="Donnadieu C."/>
            <person name="Postlethwait J."/>
            <person name="Bobe J."/>
            <person name="Verreycken H."/>
            <person name="Guiguen Y."/>
        </authorList>
    </citation>
    <scope>NUCLEOTIDE SEQUENCE [LARGE SCALE GENOMIC DNA]</scope>
    <source>
        <strain evidence="12">Up_M1</strain>
        <tissue evidence="12">Testis</tissue>
    </source>
</reference>
<evidence type="ECO:0000256" key="9">
    <source>
        <dbReference type="ARBA" id="ARBA00023136"/>
    </source>
</evidence>
<evidence type="ECO:0000256" key="5">
    <source>
        <dbReference type="ARBA" id="ARBA00022723"/>
    </source>
</evidence>
<evidence type="ECO:0000256" key="6">
    <source>
        <dbReference type="ARBA" id="ARBA00023002"/>
    </source>
</evidence>
<dbReference type="CDD" id="cd11026">
    <property type="entry name" value="CYP2"/>
    <property type="match status" value="1"/>
</dbReference>
<dbReference type="Proteomes" id="UP001557470">
    <property type="component" value="Unassembled WGS sequence"/>
</dbReference>
<dbReference type="EMBL" id="JAGEUA010000001">
    <property type="protein sequence ID" value="KAL1023333.1"/>
    <property type="molecule type" value="Genomic_DNA"/>
</dbReference>
<evidence type="ECO:0000256" key="10">
    <source>
        <dbReference type="PIRSR" id="PIRSR602401-1"/>
    </source>
</evidence>
<keyword evidence="6 11" id="KW-0560">Oxidoreductase</keyword>
<dbReference type="PROSITE" id="PS00086">
    <property type="entry name" value="CYTOCHROME_P450"/>
    <property type="match status" value="1"/>
</dbReference>
<evidence type="ECO:0000256" key="3">
    <source>
        <dbReference type="ARBA" id="ARBA00010617"/>
    </source>
</evidence>
<dbReference type="GO" id="GO:0016020">
    <property type="term" value="C:membrane"/>
    <property type="evidence" value="ECO:0007669"/>
    <property type="project" value="UniProtKB-SubCell"/>
</dbReference>
<comment type="similarity">
    <text evidence="3 11">Belongs to the cytochrome P450 family.</text>
</comment>
<dbReference type="PANTHER" id="PTHR24300">
    <property type="entry name" value="CYTOCHROME P450 508A4-RELATED"/>
    <property type="match status" value="1"/>
</dbReference>
<dbReference type="InterPro" id="IPR017972">
    <property type="entry name" value="Cyt_P450_CS"/>
</dbReference>
<dbReference type="GO" id="GO:0004497">
    <property type="term" value="F:monooxygenase activity"/>
    <property type="evidence" value="ECO:0007669"/>
    <property type="project" value="UniProtKB-KW"/>
</dbReference>
<name>A0ABD0XPQ5_UMBPY</name>
<protein>
    <recommendedName>
        <fullName evidence="14">Cytochrome P450</fullName>
    </recommendedName>
</protein>
<comment type="subcellular location">
    <subcellularLocation>
        <location evidence="2">Membrane</location>
    </subcellularLocation>
</comment>
<comment type="caution">
    <text evidence="12">The sequence shown here is derived from an EMBL/GenBank/DDBJ whole genome shotgun (WGS) entry which is preliminary data.</text>
</comment>
<dbReference type="Gene3D" id="1.10.630.10">
    <property type="entry name" value="Cytochrome P450"/>
    <property type="match status" value="1"/>
</dbReference>
<organism evidence="12 13">
    <name type="scientific">Umbra pygmaea</name>
    <name type="common">Eastern mudminnow</name>
    <dbReference type="NCBI Taxonomy" id="75934"/>
    <lineage>
        <taxon>Eukaryota</taxon>
        <taxon>Metazoa</taxon>
        <taxon>Chordata</taxon>
        <taxon>Craniata</taxon>
        <taxon>Vertebrata</taxon>
        <taxon>Euteleostomi</taxon>
        <taxon>Actinopterygii</taxon>
        <taxon>Neopterygii</taxon>
        <taxon>Teleostei</taxon>
        <taxon>Protacanthopterygii</taxon>
        <taxon>Esociformes</taxon>
        <taxon>Umbridae</taxon>
        <taxon>Umbra</taxon>
    </lineage>
</organism>
<dbReference type="InterPro" id="IPR001128">
    <property type="entry name" value="Cyt_P450"/>
</dbReference>
<dbReference type="InterPro" id="IPR050182">
    <property type="entry name" value="Cytochrome_P450_fam2"/>
</dbReference>
<dbReference type="SUPFAM" id="SSF48264">
    <property type="entry name" value="Cytochrome P450"/>
    <property type="match status" value="1"/>
</dbReference>
<evidence type="ECO:0000256" key="8">
    <source>
        <dbReference type="ARBA" id="ARBA00023033"/>
    </source>
</evidence>
<feature type="binding site" description="axial binding residue" evidence="10">
    <location>
        <position position="434"/>
    </location>
    <ligand>
        <name>heme</name>
        <dbReference type="ChEBI" id="CHEBI:30413"/>
    </ligand>
    <ligandPart>
        <name>Fe</name>
        <dbReference type="ChEBI" id="CHEBI:18248"/>
    </ligandPart>
</feature>
<proteinExistence type="inferred from homology"/>
<evidence type="ECO:0000256" key="1">
    <source>
        <dbReference type="ARBA" id="ARBA00001971"/>
    </source>
</evidence>
<evidence type="ECO:0000313" key="13">
    <source>
        <dbReference type="Proteomes" id="UP001557470"/>
    </source>
</evidence>
<evidence type="ECO:0000256" key="11">
    <source>
        <dbReference type="RuleBase" id="RU000461"/>
    </source>
</evidence>
<keyword evidence="4 10" id="KW-0349">Heme</keyword>
<sequence>MQLRLFFDIPVLWNHNFPPGPWAWPFVGNMFSFDPAMMHLEFEKCAKKYGNIFAIRLPVANDSQMWVVLNGYKMVKEALVQNGDNFANRPSITLYEDTYTGASKAGAKGVVMSNGYPWTQQRRFALSTLRNFGLGKKSLEPSIQLEAQCLNEAFLSEHAGKPFDPQMLINNAVSNVICCLVFGDRFEYSDDQFQTLLKTLDEIIYLQGGFWGALYNMMPWALRRIPGPHRRIFSGWCEVFSFINFRIQAHMKDNDLSSPRDFIDCFLNEIKKWEHDSKAGFNLENLSACTADLFVAGTETTSTTLYWALLFMINYPEIQAKVQAEIDAVVGSSRQPSVEDRDSMPYTDAVLHEIQRKGNIIPLNVTRVATKDTKIGGYIIPKNTLVLGTLYSVLFDESQWETPHTFNPGHFLDQQGRFRNRDAFLPFSLGKRVCPGEQLAKMELFLFFTSMLQRFTFSSPQGVEPSLDFKKGFTHSPKPYQLCATPR</sequence>
<keyword evidence="9" id="KW-0472">Membrane</keyword>
<accession>A0ABD0XPQ5</accession>
<dbReference type="GO" id="GO:0046872">
    <property type="term" value="F:metal ion binding"/>
    <property type="evidence" value="ECO:0007669"/>
    <property type="project" value="UniProtKB-KW"/>
</dbReference>
<keyword evidence="7 10" id="KW-0408">Iron</keyword>